<dbReference type="PROSITE" id="PS51084">
    <property type="entry name" value="HIT_2"/>
    <property type="match status" value="1"/>
</dbReference>
<keyword evidence="10" id="KW-1185">Reference proteome</keyword>
<protein>
    <recommendedName>
        <fullName evidence="7">Bis(5'-adenosyl)-triphosphatase</fullName>
        <ecNumber evidence="7">3.6.1.29</ecNumber>
    </recommendedName>
</protein>
<dbReference type="FunCoup" id="C1EJ19">
    <property type="interactions" value="710"/>
</dbReference>
<evidence type="ECO:0000313" key="9">
    <source>
        <dbReference type="EMBL" id="ACO67960.1"/>
    </source>
</evidence>
<feature type="binding site" evidence="4">
    <location>
        <begin position="99"/>
        <end position="102"/>
    </location>
    <ligand>
        <name>substrate</name>
    </ligand>
</feature>
<dbReference type="FunFam" id="3.30.428.10:FF:000011">
    <property type="entry name" value="Fragile histidine triad"/>
    <property type="match status" value="1"/>
</dbReference>
<dbReference type="PROSITE" id="PS00892">
    <property type="entry name" value="HIT_1"/>
    <property type="match status" value="1"/>
</dbReference>
<dbReference type="InterPro" id="IPR036265">
    <property type="entry name" value="HIT-like_sf"/>
</dbReference>
<dbReference type="CDD" id="cd01275">
    <property type="entry name" value="FHIT"/>
    <property type="match status" value="1"/>
</dbReference>
<dbReference type="OrthoDB" id="680339at2759"/>
<sequence>MRTSSSSSSANAHRFGPIDIPDSQVFCETPLSLGLVNLKPVVPGHVLIISRRVVARFADLTPEETTDLWSLAKRVGTCIEPHFGATSLTYAIQDGPAAGQTVPHVHVHVLPRKPGDFENNDEVYERIEESGEAGERLDLDAERVVRTANEMAQEARELRALLDASRGT</sequence>
<keyword evidence="1 7" id="KW-0547">Nucleotide-binding</keyword>
<dbReference type="Pfam" id="PF01230">
    <property type="entry name" value="HIT"/>
    <property type="match status" value="1"/>
</dbReference>
<dbReference type="EC" id="3.6.1.29" evidence="7"/>
<dbReference type="Proteomes" id="UP000002009">
    <property type="component" value="Chromosome 16"/>
</dbReference>
<accession>C1EJ19</accession>
<dbReference type="GeneID" id="8249784"/>
<evidence type="ECO:0000259" key="8">
    <source>
        <dbReference type="PROSITE" id="PS51084"/>
    </source>
</evidence>
<keyword evidence="2 7" id="KW-0378">Hydrolase</keyword>
<dbReference type="eggNOG" id="KOG3379">
    <property type="taxonomic scope" value="Eukaryota"/>
</dbReference>
<gene>
    <name evidence="9" type="ORF">MICPUN_89181</name>
</gene>
<dbReference type="InterPro" id="IPR051884">
    <property type="entry name" value="Bis(5'-adenosyl)-TPase_reg"/>
</dbReference>
<evidence type="ECO:0000256" key="5">
    <source>
        <dbReference type="PIRSR" id="PIRSR639383-3"/>
    </source>
</evidence>
<organism evidence="9 10">
    <name type="scientific">Micromonas commoda (strain RCC299 / NOUM17 / CCMP2709)</name>
    <name type="common">Picoplanktonic green alga</name>
    <dbReference type="NCBI Taxonomy" id="296587"/>
    <lineage>
        <taxon>Eukaryota</taxon>
        <taxon>Viridiplantae</taxon>
        <taxon>Chlorophyta</taxon>
        <taxon>Mamiellophyceae</taxon>
        <taxon>Mamiellales</taxon>
        <taxon>Mamiellaceae</taxon>
        <taxon>Micromonas</taxon>
    </lineage>
</organism>
<evidence type="ECO:0000313" key="10">
    <source>
        <dbReference type="Proteomes" id="UP000002009"/>
    </source>
</evidence>
<feature type="binding site" evidence="4">
    <location>
        <position position="37"/>
    </location>
    <ligand>
        <name>substrate</name>
    </ligand>
</feature>
<feature type="binding site" evidence="4">
    <location>
        <position position="93"/>
    </location>
    <ligand>
        <name>substrate</name>
    </ligand>
</feature>
<dbReference type="GO" id="GO:0047627">
    <property type="term" value="F:adenylylsulfatase activity"/>
    <property type="evidence" value="ECO:0007669"/>
    <property type="project" value="UniProtKB-ARBA"/>
</dbReference>
<dbReference type="RefSeq" id="XP_002506702.1">
    <property type="nucleotide sequence ID" value="XM_002506656.1"/>
</dbReference>
<dbReference type="AlphaFoldDB" id="C1EJ19"/>
<comment type="catalytic activity">
    <reaction evidence="7">
        <text>P(1),P(3)-bis(5'-adenosyl) triphosphate + H2O = AMP + ADP + 2 H(+)</text>
        <dbReference type="Rhea" id="RHEA:13893"/>
        <dbReference type="ChEBI" id="CHEBI:15377"/>
        <dbReference type="ChEBI" id="CHEBI:15378"/>
        <dbReference type="ChEBI" id="CHEBI:58529"/>
        <dbReference type="ChEBI" id="CHEBI:456215"/>
        <dbReference type="ChEBI" id="CHEBI:456216"/>
        <dbReference type="EC" id="3.6.1.29"/>
    </reaction>
</comment>
<dbReference type="OMA" id="DAIYGMM"/>
<feature type="site" description="Important for induction of apoptosis" evidence="5">
    <location>
        <position position="124"/>
    </location>
</feature>
<dbReference type="GO" id="GO:0000166">
    <property type="term" value="F:nucleotide binding"/>
    <property type="evidence" value="ECO:0007669"/>
    <property type="project" value="UniProtKB-KW"/>
</dbReference>
<evidence type="ECO:0000256" key="4">
    <source>
        <dbReference type="PIRSR" id="PIRSR639383-2"/>
    </source>
</evidence>
<dbReference type="PANTHER" id="PTHR46243">
    <property type="entry name" value="BIS(5'-ADENOSYL)-TRIPHOSPHATASE"/>
    <property type="match status" value="1"/>
</dbReference>
<dbReference type="InterPro" id="IPR011146">
    <property type="entry name" value="HIT-like"/>
</dbReference>
<dbReference type="PANTHER" id="PTHR46243:SF1">
    <property type="entry name" value="BIS(5'-ADENOSYL)-TRIPHOSPHATASE"/>
    <property type="match status" value="1"/>
</dbReference>
<dbReference type="InterPro" id="IPR019808">
    <property type="entry name" value="Histidine_triad_CS"/>
</dbReference>
<dbReference type="KEGG" id="mis:MICPUN_89181"/>
<feature type="binding site" evidence="4">
    <location>
        <position position="108"/>
    </location>
    <ligand>
        <name>substrate</name>
    </ligand>
</feature>
<dbReference type="SUPFAM" id="SSF54197">
    <property type="entry name" value="HIT-like"/>
    <property type="match status" value="1"/>
</dbReference>
<dbReference type="STRING" id="296587.C1EJ19"/>
<evidence type="ECO:0000256" key="2">
    <source>
        <dbReference type="ARBA" id="ARBA00022801"/>
    </source>
</evidence>
<proteinExistence type="predicted"/>
<name>C1EJ19_MICCC</name>
<feature type="active site" description="Tele-AMP-histidine intermediate" evidence="3">
    <location>
        <position position="106"/>
    </location>
</feature>
<dbReference type="InterPro" id="IPR039383">
    <property type="entry name" value="FHIT"/>
</dbReference>
<dbReference type="InParanoid" id="C1EJ19"/>
<reference evidence="9 10" key="1">
    <citation type="journal article" date="2009" name="Science">
        <title>Green evolution and dynamic adaptations revealed by genomes of the marine picoeukaryotes Micromonas.</title>
        <authorList>
            <person name="Worden A.Z."/>
            <person name="Lee J.H."/>
            <person name="Mock T."/>
            <person name="Rouze P."/>
            <person name="Simmons M.P."/>
            <person name="Aerts A.L."/>
            <person name="Allen A.E."/>
            <person name="Cuvelier M.L."/>
            <person name="Derelle E."/>
            <person name="Everett M.V."/>
            <person name="Foulon E."/>
            <person name="Grimwood J."/>
            <person name="Gundlach H."/>
            <person name="Henrissat B."/>
            <person name="Napoli C."/>
            <person name="McDonald S.M."/>
            <person name="Parker M.S."/>
            <person name="Rombauts S."/>
            <person name="Salamov A."/>
            <person name="Von Dassow P."/>
            <person name="Badger J.H."/>
            <person name="Coutinho P.M."/>
            <person name="Demir E."/>
            <person name="Dubchak I."/>
            <person name="Gentemann C."/>
            <person name="Eikrem W."/>
            <person name="Gready J.E."/>
            <person name="John U."/>
            <person name="Lanier W."/>
            <person name="Lindquist E.A."/>
            <person name="Lucas S."/>
            <person name="Mayer K.F."/>
            <person name="Moreau H."/>
            <person name="Not F."/>
            <person name="Otillar R."/>
            <person name="Panaud O."/>
            <person name="Pangilinan J."/>
            <person name="Paulsen I."/>
            <person name="Piegu B."/>
            <person name="Poliakov A."/>
            <person name="Robbens S."/>
            <person name="Schmutz J."/>
            <person name="Toulza E."/>
            <person name="Wyss T."/>
            <person name="Zelensky A."/>
            <person name="Zhou K."/>
            <person name="Armbrust E.V."/>
            <person name="Bhattacharya D."/>
            <person name="Goodenough U.W."/>
            <person name="Van de Peer Y."/>
            <person name="Grigoriev I.V."/>
        </authorList>
    </citation>
    <scope>NUCLEOTIDE SEQUENCE [LARGE SCALE GENOMIC DNA]</scope>
    <source>
        <strain evidence="10">RCC299 / NOUM17</strain>
    </source>
</reference>
<dbReference type="Gene3D" id="3.30.428.10">
    <property type="entry name" value="HIT-like"/>
    <property type="match status" value="1"/>
</dbReference>
<evidence type="ECO:0000256" key="3">
    <source>
        <dbReference type="PIRSR" id="PIRSR639383-1"/>
    </source>
</evidence>
<feature type="domain" description="HIT" evidence="8">
    <location>
        <begin position="11"/>
        <end position="119"/>
    </location>
</feature>
<evidence type="ECO:0000256" key="6">
    <source>
        <dbReference type="PROSITE-ProRule" id="PRU00464"/>
    </source>
</evidence>
<dbReference type="GO" id="GO:0047710">
    <property type="term" value="F:bis(5'-adenosyl)-triphosphatase activity"/>
    <property type="evidence" value="ECO:0007669"/>
    <property type="project" value="UniProtKB-UniRule"/>
</dbReference>
<comment type="cofactor">
    <cofactor evidence="7">
        <name>Mn(2+)</name>
        <dbReference type="ChEBI" id="CHEBI:29035"/>
    </cofactor>
</comment>
<dbReference type="EMBL" id="CP001334">
    <property type="protein sequence ID" value="ACO67960.1"/>
    <property type="molecule type" value="Genomic_DNA"/>
</dbReference>
<evidence type="ECO:0000256" key="1">
    <source>
        <dbReference type="ARBA" id="ARBA00022741"/>
    </source>
</evidence>
<feature type="short sequence motif" description="Histidine triad motif" evidence="6">
    <location>
        <begin position="104"/>
        <end position="108"/>
    </location>
</feature>
<evidence type="ECO:0000256" key="7">
    <source>
        <dbReference type="RuleBase" id="RU366076"/>
    </source>
</evidence>